<organism evidence="1 2">
    <name type="scientific">Lophiotrema nucula</name>
    <dbReference type="NCBI Taxonomy" id="690887"/>
    <lineage>
        <taxon>Eukaryota</taxon>
        <taxon>Fungi</taxon>
        <taxon>Dikarya</taxon>
        <taxon>Ascomycota</taxon>
        <taxon>Pezizomycotina</taxon>
        <taxon>Dothideomycetes</taxon>
        <taxon>Pleosporomycetidae</taxon>
        <taxon>Pleosporales</taxon>
        <taxon>Lophiotremataceae</taxon>
        <taxon>Lophiotrema</taxon>
    </lineage>
</organism>
<keyword evidence="2" id="KW-1185">Reference proteome</keyword>
<gene>
    <name evidence="1" type="ORF">BDV96DRAFT_504954</name>
</gene>
<dbReference type="EMBL" id="ML977349">
    <property type="protein sequence ID" value="KAF2108199.1"/>
    <property type="molecule type" value="Genomic_DNA"/>
</dbReference>
<proteinExistence type="predicted"/>
<accession>A0A6A5YLP7</accession>
<reference evidence="1" key="1">
    <citation type="journal article" date="2020" name="Stud. Mycol.">
        <title>101 Dothideomycetes genomes: a test case for predicting lifestyles and emergence of pathogens.</title>
        <authorList>
            <person name="Haridas S."/>
            <person name="Albert R."/>
            <person name="Binder M."/>
            <person name="Bloem J."/>
            <person name="Labutti K."/>
            <person name="Salamov A."/>
            <person name="Andreopoulos B."/>
            <person name="Baker S."/>
            <person name="Barry K."/>
            <person name="Bills G."/>
            <person name="Bluhm B."/>
            <person name="Cannon C."/>
            <person name="Castanera R."/>
            <person name="Culley D."/>
            <person name="Daum C."/>
            <person name="Ezra D."/>
            <person name="Gonzalez J."/>
            <person name="Henrissat B."/>
            <person name="Kuo A."/>
            <person name="Liang C."/>
            <person name="Lipzen A."/>
            <person name="Lutzoni F."/>
            <person name="Magnuson J."/>
            <person name="Mondo S."/>
            <person name="Nolan M."/>
            <person name="Ohm R."/>
            <person name="Pangilinan J."/>
            <person name="Park H.-J."/>
            <person name="Ramirez L."/>
            <person name="Alfaro M."/>
            <person name="Sun H."/>
            <person name="Tritt A."/>
            <person name="Yoshinaga Y."/>
            <person name="Zwiers L.-H."/>
            <person name="Turgeon B."/>
            <person name="Goodwin S."/>
            <person name="Spatafora J."/>
            <person name="Crous P."/>
            <person name="Grigoriev I."/>
        </authorList>
    </citation>
    <scope>NUCLEOTIDE SEQUENCE</scope>
    <source>
        <strain evidence="1">CBS 627.86</strain>
    </source>
</reference>
<dbReference type="OrthoDB" id="3797827at2759"/>
<dbReference type="Proteomes" id="UP000799770">
    <property type="component" value="Unassembled WGS sequence"/>
</dbReference>
<evidence type="ECO:0000313" key="2">
    <source>
        <dbReference type="Proteomes" id="UP000799770"/>
    </source>
</evidence>
<evidence type="ECO:0000313" key="1">
    <source>
        <dbReference type="EMBL" id="KAF2108199.1"/>
    </source>
</evidence>
<protein>
    <submittedName>
        <fullName evidence="1">Uncharacterized protein</fullName>
    </submittedName>
</protein>
<name>A0A6A5YLP7_9PLEO</name>
<sequence length="274" mass="30987">LGLFSLIPREIRDIVYGCAVEVTQSVRPRSCCGIQSTTRERNSCPKHGKKTPDSGRFSLLLVSKEIAAEASYVLHSFTKLELPIDKSIAPYLRDHVPKTMRRLGALPKDERVKAMWLSAARYRSVEISFFRDATRDMETAGVGNIVNACALLLRARQDVNTKAFSTHNVTINLGSLFEDVVPFGPVDLFSLVADDLTLWVMNIYWRQEEYLSELSTKAGNALKKLVELIKQHRGCSRWTLAAGADIDDDRKEARRWFRVLKSDCEKGGMEFMEL</sequence>
<dbReference type="AlphaFoldDB" id="A0A6A5YLP7"/>
<feature type="non-terminal residue" evidence="1">
    <location>
        <position position="1"/>
    </location>
</feature>